<dbReference type="Pfam" id="PF00293">
    <property type="entry name" value="NUDIX"/>
    <property type="match status" value="1"/>
</dbReference>
<reference evidence="4 5" key="1">
    <citation type="submission" date="2022-01" db="EMBL/GenBank/DDBJ databases">
        <title>Alkalihalobacillus sp. EGI L200015, a novel bacterium isolated from a salt lake sediment.</title>
        <authorList>
            <person name="Gao L."/>
            <person name="Fang B.-Z."/>
            <person name="Li W.-J."/>
        </authorList>
    </citation>
    <scope>NUCLEOTIDE SEQUENCE [LARGE SCALE GENOMIC DNA]</scope>
    <source>
        <strain evidence="4 5">KCTC 12718</strain>
    </source>
</reference>
<comment type="cofactor">
    <cofactor evidence="1">
        <name>Mg(2+)</name>
        <dbReference type="ChEBI" id="CHEBI:18420"/>
    </cofactor>
</comment>
<evidence type="ECO:0000313" key="4">
    <source>
        <dbReference type="EMBL" id="MCF6136607.1"/>
    </source>
</evidence>
<gene>
    <name evidence="4" type="ORF">L2716_02615</name>
</gene>
<dbReference type="Proteomes" id="UP001649381">
    <property type="component" value="Unassembled WGS sequence"/>
</dbReference>
<comment type="caution">
    <text evidence="4">The sequence shown here is derived from an EMBL/GenBank/DDBJ whole genome shotgun (WGS) entry which is preliminary data.</text>
</comment>
<dbReference type="PANTHER" id="PTHR43046">
    <property type="entry name" value="GDP-MANNOSE MANNOSYL HYDROLASE"/>
    <property type="match status" value="1"/>
</dbReference>
<protein>
    <submittedName>
        <fullName evidence="4">NUDIX domain-containing protein</fullName>
    </submittedName>
</protein>
<evidence type="ECO:0000259" key="3">
    <source>
        <dbReference type="PROSITE" id="PS51462"/>
    </source>
</evidence>
<keyword evidence="2" id="KW-0378">Hydrolase</keyword>
<dbReference type="InterPro" id="IPR015797">
    <property type="entry name" value="NUDIX_hydrolase-like_dom_sf"/>
</dbReference>
<name>A0ABS9GUT9_9BACL</name>
<organism evidence="4 5">
    <name type="scientific">Pseudalkalibacillus berkeleyi</name>
    <dbReference type="NCBI Taxonomy" id="1069813"/>
    <lineage>
        <taxon>Bacteria</taxon>
        <taxon>Bacillati</taxon>
        <taxon>Bacillota</taxon>
        <taxon>Bacilli</taxon>
        <taxon>Bacillales</taxon>
        <taxon>Fictibacillaceae</taxon>
        <taxon>Pseudalkalibacillus</taxon>
    </lineage>
</organism>
<evidence type="ECO:0000256" key="1">
    <source>
        <dbReference type="ARBA" id="ARBA00001946"/>
    </source>
</evidence>
<proteinExistence type="predicted"/>
<dbReference type="EMBL" id="JAKIJS010000001">
    <property type="protein sequence ID" value="MCF6136607.1"/>
    <property type="molecule type" value="Genomic_DNA"/>
</dbReference>
<feature type="domain" description="Nudix hydrolase" evidence="3">
    <location>
        <begin position="4"/>
        <end position="140"/>
    </location>
</feature>
<keyword evidence="5" id="KW-1185">Reference proteome</keyword>
<evidence type="ECO:0000256" key="2">
    <source>
        <dbReference type="ARBA" id="ARBA00022801"/>
    </source>
</evidence>
<dbReference type="Gene3D" id="3.90.79.10">
    <property type="entry name" value="Nucleoside Triphosphate Pyrophosphohydrolase"/>
    <property type="match status" value="1"/>
</dbReference>
<dbReference type="InterPro" id="IPR000086">
    <property type="entry name" value="NUDIX_hydrolase_dom"/>
</dbReference>
<dbReference type="RefSeq" id="WP_236331507.1">
    <property type="nucleotide sequence ID" value="NZ_JAKIJS010000001.1"/>
</dbReference>
<sequence length="152" mass="17554">MSYHMRVRAGAIIIEDNKILLTEYDNPIRGKVYDFPAGGTEPNETISEAVMREALEEACIEVKVGSLAFVYEYAPHLNQNKFGDTHTLTLLFDCERRKDTIPRLPDTFDANQSGVKWVPLSELENIEMYANIQDQLKDYIWTNRNIVLIEER</sequence>
<dbReference type="SUPFAM" id="SSF55811">
    <property type="entry name" value="Nudix"/>
    <property type="match status" value="1"/>
</dbReference>
<dbReference type="PROSITE" id="PS51462">
    <property type="entry name" value="NUDIX"/>
    <property type="match status" value="1"/>
</dbReference>
<evidence type="ECO:0000313" key="5">
    <source>
        <dbReference type="Proteomes" id="UP001649381"/>
    </source>
</evidence>
<dbReference type="CDD" id="cd18880">
    <property type="entry name" value="NUDIX_ADPRase"/>
    <property type="match status" value="1"/>
</dbReference>
<accession>A0ABS9GUT9</accession>
<dbReference type="PANTHER" id="PTHR43046:SF14">
    <property type="entry name" value="MUTT_NUDIX FAMILY PROTEIN"/>
    <property type="match status" value="1"/>
</dbReference>